<dbReference type="GO" id="GO:0005886">
    <property type="term" value="C:plasma membrane"/>
    <property type="evidence" value="ECO:0007669"/>
    <property type="project" value="UniProtKB-SubCell"/>
</dbReference>
<feature type="domain" description="Major facilitator superfamily (MFS) profile" evidence="8">
    <location>
        <begin position="19"/>
        <end position="420"/>
    </location>
</feature>
<feature type="transmembrane region" description="Helical" evidence="7">
    <location>
        <begin position="28"/>
        <end position="51"/>
    </location>
</feature>
<keyword evidence="10" id="KW-1185">Reference proteome</keyword>
<feature type="transmembrane region" description="Helical" evidence="7">
    <location>
        <begin position="306"/>
        <end position="323"/>
    </location>
</feature>
<evidence type="ECO:0000256" key="3">
    <source>
        <dbReference type="ARBA" id="ARBA00022475"/>
    </source>
</evidence>
<feature type="transmembrane region" description="Helical" evidence="7">
    <location>
        <begin position="162"/>
        <end position="179"/>
    </location>
</feature>
<dbReference type="InterPro" id="IPR036259">
    <property type="entry name" value="MFS_trans_sf"/>
</dbReference>
<feature type="transmembrane region" description="Helical" evidence="7">
    <location>
        <begin position="90"/>
        <end position="110"/>
    </location>
</feature>
<evidence type="ECO:0000256" key="6">
    <source>
        <dbReference type="ARBA" id="ARBA00023136"/>
    </source>
</evidence>
<evidence type="ECO:0000313" key="10">
    <source>
        <dbReference type="Proteomes" id="UP000588068"/>
    </source>
</evidence>
<dbReference type="EMBL" id="JACHHZ010000006">
    <property type="protein sequence ID" value="MBB6095747.1"/>
    <property type="molecule type" value="Genomic_DNA"/>
</dbReference>
<evidence type="ECO:0000256" key="5">
    <source>
        <dbReference type="ARBA" id="ARBA00022989"/>
    </source>
</evidence>
<dbReference type="Proteomes" id="UP000588068">
    <property type="component" value="Unassembled WGS sequence"/>
</dbReference>
<keyword evidence="4 7" id="KW-0812">Transmembrane</keyword>
<evidence type="ECO:0000259" key="8">
    <source>
        <dbReference type="PROSITE" id="PS50850"/>
    </source>
</evidence>
<feature type="transmembrane region" description="Helical" evidence="7">
    <location>
        <begin position="116"/>
        <end position="141"/>
    </location>
</feature>
<dbReference type="SUPFAM" id="SSF103473">
    <property type="entry name" value="MFS general substrate transporter"/>
    <property type="match status" value="1"/>
</dbReference>
<dbReference type="RefSeq" id="WP_184335141.1">
    <property type="nucleotide sequence ID" value="NZ_JACHHZ010000006.1"/>
</dbReference>
<keyword evidence="3" id="KW-1003">Cell membrane</keyword>
<proteinExistence type="predicted"/>
<comment type="caution">
    <text evidence="9">The sequence shown here is derived from an EMBL/GenBank/DDBJ whole genome shotgun (WGS) entry which is preliminary data.</text>
</comment>
<evidence type="ECO:0000256" key="1">
    <source>
        <dbReference type="ARBA" id="ARBA00004651"/>
    </source>
</evidence>
<evidence type="ECO:0000256" key="4">
    <source>
        <dbReference type="ARBA" id="ARBA00022692"/>
    </source>
</evidence>
<dbReference type="AlphaFoldDB" id="A0A841HR83"/>
<organism evidence="9 10">
    <name type="scientific">Povalibacter uvarum</name>
    <dbReference type="NCBI Taxonomy" id="732238"/>
    <lineage>
        <taxon>Bacteria</taxon>
        <taxon>Pseudomonadati</taxon>
        <taxon>Pseudomonadota</taxon>
        <taxon>Gammaproteobacteria</taxon>
        <taxon>Steroidobacterales</taxon>
        <taxon>Steroidobacteraceae</taxon>
        <taxon>Povalibacter</taxon>
    </lineage>
</organism>
<dbReference type="PANTHER" id="PTHR23513:SF11">
    <property type="entry name" value="STAPHYLOFERRIN A TRANSPORTER"/>
    <property type="match status" value="1"/>
</dbReference>
<keyword evidence="2" id="KW-0813">Transport</keyword>
<name>A0A841HR83_9GAMM</name>
<feature type="transmembrane region" description="Helical" evidence="7">
    <location>
        <begin position="238"/>
        <end position="256"/>
    </location>
</feature>
<reference evidence="9 10" key="1">
    <citation type="submission" date="2020-08" db="EMBL/GenBank/DDBJ databases">
        <title>Genomic Encyclopedia of Type Strains, Phase IV (KMG-IV): sequencing the most valuable type-strain genomes for metagenomic binning, comparative biology and taxonomic classification.</title>
        <authorList>
            <person name="Goeker M."/>
        </authorList>
    </citation>
    <scope>NUCLEOTIDE SEQUENCE [LARGE SCALE GENOMIC DNA]</scope>
    <source>
        <strain evidence="9 10">DSM 26723</strain>
    </source>
</reference>
<dbReference type="InterPro" id="IPR020846">
    <property type="entry name" value="MFS_dom"/>
</dbReference>
<dbReference type="Gene3D" id="1.20.1250.20">
    <property type="entry name" value="MFS general substrate transporter like domains"/>
    <property type="match status" value="1"/>
</dbReference>
<feature type="transmembrane region" description="Helical" evidence="7">
    <location>
        <begin position="396"/>
        <end position="415"/>
    </location>
</feature>
<evidence type="ECO:0000256" key="2">
    <source>
        <dbReference type="ARBA" id="ARBA00022448"/>
    </source>
</evidence>
<evidence type="ECO:0000313" key="9">
    <source>
        <dbReference type="EMBL" id="MBB6095747.1"/>
    </source>
</evidence>
<gene>
    <name evidence="9" type="ORF">HNQ60_004638</name>
</gene>
<dbReference type="CDD" id="cd06173">
    <property type="entry name" value="MFS_MefA_like"/>
    <property type="match status" value="1"/>
</dbReference>
<feature type="transmembrane region" description="Helical" evidence="7">
    <location>
        <begin position="364"/>
        <end position="390"/>
    </location>
</feature>
<accession>A0A841HR83</accession>
<evidence type="ECO:0000256" key="7">
    <source>
        <dbReference type="SAM" id="Phobius"/>
    </source>
</evidence>
<dbReference type="PANTHER" id="PTHR23513">
    <property type="entry name" value="INTEGRAL MEMBRANE EFFLUX PROTEIN-RELATED"/>
    <property type="match status" value="1"/>
</dbReference>
<feature type="transmembrane region" description="Helical" evidence="7">
    <location>
        <begin position="329"/>
        <end position="352"/>
    </location>
</feature>
<dbReference type="PROSITE" id="PS50850">
    <property type="entry name" value="MFS"/>
    <property type="match status" value="1"/>
</dbReference>
<sequence>MSADSPTAAAASPPRSFAALRHRGYRGFFFSMAGAMMADSIEHVISYWVIFEKFNSPALNGFAIVSHWLPFLLFSVYAGALADRFDPRRLIQIGMVIFMLVSIAWGVLFLTDTLQMWHAAVLLVAHGIAGVLWSPPSQVLLHDIVPRDQLQSAVRLNATSRYLGMLFGPAVGGGILLLLGPEKGILFNALLYLPTILWLWKAPYGPKFRTEQGPPPRAIRGLTDIIAAIRNVAADRTLLSMTLLAGGASLFVGTAYQAQMPGFAHDLGHGDADLSYSLLLSADAAGALTAGLLLESRGLLQPNPRTAFLLAIVWCCALAGFAMSNVYGLSMALLFVAGFVELSFFSMAQTLVQLRAPPEVRGRVIGVYSMAALGMRTFSGVTIGVVGAMIGIHWSLALSATLLLTLILTLAAFSLRPRPA</sequence>
<feature type="transmembrane region" description="Helical" evidence="7">
    <location>
        <begin position="185"/>
        <end position="202"/>
    </location>
</feature>
<protein>
    <submittedName>
        <fullName evidence="9">MFS family permease</fullName>
    </submittedName>
</protein>
<dbReference type="InterPro" id="IPR010290">
    <property type="entry name" value="TM_effector"/>
</dbReference>
<feature type="transmembrane region" description="Helical" evidence="7">
    <location>
        <begin position="276"/>
        <end position="294"/>
    </location>
</feature>
<comment type="subcellular location">
    <subcellularLocation>
        <location evidence="1">Cell membrane</location>
        <topology evidence="1">Multi-pass membrane protein</topology>
    </subcellularLocation>
</comment>
<feature type="transmembrane region" description="Helical" evidence="7">
    <location>
        <begin position="57"/>
        <end position="78"/>
    </location>
</feature>
<keyword evidence="6 7" id="KW-0472">Membrane</keyword>
<dbReference type="Pfam" id="PF05977">
    <property type="entry name" value="MFS_3"/>
    <property type="match status" value="1"/>
</dbReference>
<dbReference type="GO" id="GO:0022857">
    <property type="term" value="F:transmembrane transporter activity"/>
    <property type="evidence" value="ECO:0007669"/>
    <property type="project" value="InterPro"/>
</dbReference>
<keyword evidence="5 7" id="KW-1133">Transmembrane helix</keyword>